<accession>A0A6F8PUL6</accession>
<dbReference type="RefSeq" id="WP_173271871.1">
    <property type="nucleotide sequence ID" value="NZ_AP021889.1"/>
</dbReference>
<evidence type="ECO:0000313" key="1">
    <source>
        <dbReference type="EMBL" id="BBP45815.1"/>
    </source>
</evidence>
<dbReference type="KEGG" id="tse:THMIRHAS_11880"/>
<name>A0A6F8PUL6_9GAMM</name>
<organism evidence="1 2">
    <name type="scientific">Thiosulfatimonas sediminis</name>
    <dbReference type="NCBI Taxonomy" id="2675054"/>
    <lineage>
        <taxon>Bacteria</taxon>
        <taxon>Pseudomonadati</taxon>
        <taxon>Pseudomonadota</taxon>
        <taxon>Gammaproteobacteria</taxon>
        <taxon>Thiotrichales</taxon>
        <taxon>Piscirickettsiaceae</taxon>
        <taxon>Thiosulfatimonas</taxon>
    </lineage>
</organism>
<sequence length="86" mass="9740">MSHTGDSLQVSLPYELLRKLFLEGALKPKDVHCLNEASKQAVRELCLQTCQSQNCQTCRLQAYCGAALYRGQTQQIALRDLVYKNH</sequence>
<dbReference type="AlphaFoldDB" id="A0A6F8PUL6"/>
<dbReference type="Proteomes" id="UP000501726">
    <property type="component" value="Chromosome"/>
</dbReference>
<keyword evidence="2" id="KW-1185">Reference proteome</keyword>
<protein>
    <submittedName>
        <fullName evidence="1">Uncharacterized protein</fullName>
    </submittedName>
</protein>
<evidence type="ECO:0000313" key="2">
    <source>
        <dbReference type="Proteomes" id="UP000501726"/>
    </source>
</evidence>
<dbReference type="EMBL" id="AP021889">
    <property type="protein sequence ID" value="BBP45815.1"/>
    <property type="molecule type" value="Genomic_DNA"/>
</dbReference>
<gene>
    <name evidence="1" type="ORF">THMIRHAS_11880</name>
</gene>
<reference evidence="2" key="1">
    <citation type="submission" date="2019-11" db="EMBL/GenBank/DDBJ databases">
        <title>Isolation and characterization of two novel species in the genus Thiomicrorhabdus.</title>
        <authorList>
            <person name="Mochizuki J."/>
            <person name="Kojima H."/>
            <person name="Fukui M."/>
        </authorList>
    </citation>
    <scope>NUCLEOTIDE SEQUENCE [LARGE SCALE GENOMIC DNA]</scope>
    <source>
        <strain evidence="2">aks77</strain>
    </source>
</reference>
<proteinExistence type="predicted"/>